<gene>
    <name evidence="4" type="ORF">HPB51_003617</name>
</gene>
<dbReference type="InterPro" id="IPR021905">
    <property type="entry name" value="DUF3517"/>
</dbReference>
<dbReference type="InterPro" id="IPR028889">
    <property type="entry name" value="USP"/>
</dbReference>
<dbReference type="Pfam" id="PF00443">
    <property type="entry name" value="UCH"/>
    <property type="match status" value="1"/>
</dbReference>
<organism evidence="4 5">
    <name type="scientific">Rhipicephalus microplus</name>
    <name type="common">Cattle tick</name>
    <name type="synonym">Boophilus microplus</name>
    <dbReference type="NCBI Taxonomy" id="6941"/>
    <lineage>
        <taxon>Eukaryota</taxon>
        <taxon>Metazoa</taxon>
        <taxon>Ecdysozoa</taxon>
        <taxon>Arthropoda</taxon>
        <taxon>Chelicerata</taxon>
        <taxon>Arachnida</taxon>
        <taxon>Acari</taxon>
        <taxon>Parasitiformes</taxon>
        <taxon>Ixodida</taxon>
        <taxon>Ixodoidea</taxon>
        <taxon>Ixodidae</taxon>
        <taxon>Rhipicephalinae</taxon>
        <taxon>Rhipicephalus</taxon>
        <taxon>Boophilus</taxon>
    </lineage>
</organism>
<protein>
    <recommendedName>
        <fullName evidence="3">USP domain-containing protein</fullName>
    </recommendedName>
</protein>
<dbReference type="InterPro" id="IPR001394">
    <property type="entry name" value="Peptidase_C19_UCH"/>
</dbReference>
<dbReference type="GO" id="GO:0005829">
    <property type="term" value="C:cytosol"/>
    <property type="evidence" value="ECO:0007669"/>
    <property type="project" value="TreeGrafter"/>
</dbReference>
<name>A0A9J6DY70_RHIMP</name>
<dbReference type="PROSITE" id="PS00973">
    <property type="entry name" value="USP_2"/>
    <property type="match status" value="1"/>
</dbReference>
<dbReference type="Pfam" id="PF12030">
    <property type="entry name" value="DUF3517"/>
    <property type="match status" value="1"/>
</dbReference>
<feature type="region of interest" description="Disordered" evidence="2">
    <location>
        <begin position="368"/>
        <end position="388"/>
    </location>
</feature>
<dbReference type="Proteomes" id="UP000821866">
    <property type="component" value="Chromosome 4"/>
</dbReference>
<feature type="domain" description="USP" evidence="3">
    <location>
        <begin position="1"/>
        <end position="109"/>
    </location>
</feature>
<feature type="region of interest" description="Disordered" evidence="2">
    <location>
        <begin position="111"/>
        <end position="138"/>
    </location>
</feature>
<evidence type="ECO:0000313" key="4">
    <source>
        <dbReference type="EMBL" id="KAH8027175.1"/>
    </source>
</evidence>
<dbReference type="InterPro" id="IPR050164">
    <property type="entry name" value="Peptidase_C19"/>
</dbReference>
<accession>A0A9J6DY70</accession>
<dbReference type="SUPFAM" id="SSF48371">
    <property type="entry name" value="ARM repeat"/>
    <property type="match status" value="1"/>
</dbReference>
<proteinExistence type="inferred from homology"/>
<dbReference type="GO" id="GO:0004843">
    <property type="term" value="F:cysteine-type deubiquitinase activity"/>
    <property type="evidence" value="ECO:0007669"/>
    <property type="project" value="InterPro"/>
</dbReference>
<evidence type="ECO:0000256" key="1">
    <source>
        <dbReference type="ARBA" id="ARBA00009085"/>
    </source>
</evidence>
<feature type="region of interest" description="Disordered" evidence="2">
    <location>
        <begin position="1202"/>
        <end position="1225"/>
    </location>
</feature>
<dbReference type="InterPro" id="IPR038765">
    <property type="entry name" value="Papain-like_cys_pep_sf"/>
</dbReference>
<dbReference type="SUPFAM" id="SSF54001">
    <property type="entry name" value="Cysteine proteinases"/>
    <property type="match status" value="1"/>
</dbReference>
<dbReference type="Gene3D" id="3.90.70.10">
    <property type="entry name" value="Cysteine proteinases"/>
    <property type="match status" value="1"/>
</dbReference>
<reference evidence="4" key="1">
    <citation type="journal article" date="2020" name="Cell">
        <title>Large-Scale Comparative Analyses of Tick Genomes Elucidate Their Genetic Diversity and Vector Capacities.</title>
        <authorList>
            <consortium name="Tick Genome and Microbiome Consortium (TIGMIC)"/>
            <person name="Jia N."/>
            <person name="Wang J."/>
            <person name="Shi W."/>
            <person name="Du L."/>
            <person name="Sun Y."/>
            <person name="Zhan W."/>
            <person name="Jiang J.F."/>
            <person name="Wang Q."/>
            <person name="Zhang B."/>
            <person name="Ji P."/>
            <person name="Bell-Sakyi L."/>
            <person name="Cui X.M."/>
            <person name="Yuan T.T."/>
            <person name="Jiang B.G."/>
            <person name="Yang W.F."/>
            <person name="Lam T.T."/>
            <person name="Chang Q.C."/>
            <person name="Ding S.J."/>
            <person name="Wang X.J."/>
            <person name="Zhu J.G."/>
            <person name="Ruan X.D."/>
            <person name="Zhao L."/>
            <person name="Wei J.T."/>
            <person name="Ye R.Z."/>
            <person name="Que T.C."/>
            <person name="Du C.H."/>
            <person name="Zhou Y.H."/>
            <person name="Cheng J.X."/>
            <person name="Dai P.F."/>
            <person name="Guo W.B."/>
            <person name="Han X.H."/>
            <person name="Huang E.J."/>
            <person name="Li L.F."/>
            <person name="Wei W."/>
            <person name="Gao Y.C."/>
            <person name="Liu J.Z."/>
            <person name="Shao H.Z."/>
            <person name="Wang X."/>
            <person name="Wang C.C."/>
            <person name="Yang T.C."/>
            <person name="Huo Q.B."/>
            <person name="Li W."/>
            <person name="Chen H.Y."/>
            <person name="Chen S.E."/>
            <person name="Zhou L.G."/>
            <person name="Ni X.B."/>
            <person name="Tian J.H."/>
            <person name="Sheng Y."/>
            <person name="Liu T."/>
            <person name="Pan Y.S."/>
            <person name="Xia L.Y."/>
            <person name="Li J."/>
            <person name="Zhao F."/>
            <person name="Cao W.C."/>
        </authorList>
    </citation>
    <scope>NUCLEOTIDE SEQUENCE</scope>
    <source>
        <strain evidence="4">Rmic-2018</strain>
    </source>
</reference>
<dbReference type="GO" id="GO:0016579">
    <property type="term" value="P:protein deubiquitination"/>
    <property type="evidence" value="ECO:0007669"/>
    <property type="project" value="InterPro"/>
</dbReference>
<evidence type="ECO:0000313" key="5">
    <source>
        <dbReference type="Proteomes" id="UP000821866"/>
    </source>
</evidence>
<comment type="caution">
    <text evidence="4">The sequence shown here is derived from an EMBL/GenBank/DDBJ whole genome shotgun (WGS) entry which is preliminary data.</text>
</comment>
<dbReference type="PANTHER" id="PTHR24006">
    <property type="entry name" value="UBIQUITIN CARBOXYL-TERMINAL HYDROLASE"/>
    <property type="match status" value="1"/>
</dbReference>
<dbReference type="InterPro" id="IPR016024">
    <property type="entry name" value="ARM-type_fold"/>
</dbReference>
<comment type="similarity">
    <text evidence="1">Belongs to the peptidase C19 family.</text>
</comment>
<feature type="compositionally biased region" description="Acidic residues" evidence="2">
    <location>
        <begin position="368"/>
        <end position="379"/>
    </location>
</feature>
<reference evidence="4" key="2">
    <citation type="submission" date="2021-09" db="EMBL/GenBank/DDBJ databases">
        <authorList>
            <person name="Jia N."/>
            <person name="Wang J."/>
            <person name="Shi W."/>
            <person name="Du L."/>
            <person name="Sun Y."/>
            <person name="Zhan W."/>
            <person name="Jiang J."/>
            <person name="Wang Q."/>
            <person name="Zhang B."/>
            <person name="Ji P."/>
            <person name="Sakyi L.B."/>
            <person name="Cui X."/>
            <person name="Yuan T."/>
            <person name="Jiang B."/>
            <person name="Yang W."/>
            <person name="Lam T.T.-Y."/>
            <person name="Chang Q."/>
            <person name="Ding S."/>
            <person name="Wang X."/>
            <person name="Zhu J."/>
            <person name="Ruan X."/>
            <person name="Zhao L."/>
            <person name="Wei J."/>
            <person name="Que T."/>
            <person name="Du C."/>
            <person name="Cheng J."/>
            <person name="Dai P."/>
            <person name="Han X."/>
            <person name="Huang E."/>
            <person name="Gao Y."/>
            <person name="Liu J."/>
            <person name="Shao H."/>
            <person name="Ye R."/>
            <person name="Li L."/>
            <person name="Wei W."/>
            <person name="Wang X."/>
            <person name="Wang C."/>
            <person name="Huo Q."/>
            <person name="Li W."/>
            <person name="Guo W."/>
            <person name="Chen H."/>
            <person name="Chen S."/>
            <person name="Zhou L."/>
            <person name="Zhou L."/>
            <person name="Ni X."/>
            <person name="Tian J."/>
            <person name="Zhou Y."/>
            <person name="Sheng Y."/>
            <person name="Liu T."/>
            <person name="Pan Y."/>
            <person name="Xia L."/>
            <person name="Li J."/>
            <person name="Zhao F."/>
            <person name="Cao W."/>
        </authorList>
    </citation>
    <scope>NUCLEOTIDE SEQUENCE</scope>
    <source>
        <strain evidence="4">Rmic-2018</strain>
        <tissue evidence="4">Larvae</tissue>
    </source>
</reference>
<feature type="compositionally biased region" description="Basic and acidic residues" evidence="2">
    <location>
        <begin position="127"/>
        <end position="138"/>
    </location>
</feature>
<feature type="compositionally biased region" description="Basic and acidic residues" evidence="2">
    <location>
        <begin position="1202"/>
        <end position="1218"/>
    </location>
</feature>
<dbReference type="VEuPathDB" id="VectorBase:LOC119168253"/>
<evidence type="ECO:0000256" key="2">
    <source>
        <dbReference type="SAM" id="MobiDB-lite"/>
    </source>
</evidence>
<dbReference type="PROSITE" id="PS50235">
    <property type="entry name" value="USP_3"/>
    <property type="match status" value="1"/>
</dbReference>
<dbReference type="GO" id="GO:0005634">
    <property type="term" value="C:nucleus"/>
    <property type="evidence" value="ECO:0007669"/>
    <property type="project" value="TreeGrafter"/>
</dbReference>
<evidence type="ECO:0000259" key="3">
    <source>
        <dbReference type="PROSITE" id="PS50235"/>
    </source>
</evidence>
<dbReference type="EMBL" id="JABSTU010000006">
    <property type="protein sequence ID" value="KAH8027175.1"/>
    <property type="molecule type" value="Genomic_DNA"/>
</dbReference>
<keyword evidence="5" id="KW-1185">Reference proteome</keyword>
<sequence length="1346" mass="150928">MADDGEAKKEAPDEDTGSYEYDLIGVTVHTGTADGGHYYSFIRERQNPGKDKWFLFNDAEVKPFDPSHIAAECFGGEMTSKTYDSVTDKFMDFSFEKTNSAYMLFYERCSSEKPDGKKSTAQTASEKPADTSLEPKPETTLRLPSELAEWIWQDNMQFLQDKSIFDHTYFNFLYQMCGSIPQTLSCGEEATLLAARLGTSFVLETLIHAKEKAGGFLFGCSFHKLHGQWFLDHMAEDECWPVQILIKCPNQVVRQLFQRLCIHVINQLQPGHSSLYLQPYPDSDDSSDVDISQIGQYSCVTRFVRKLLALIEHGAKQHLRHLTEYFAFLLEFAKMGEEECQFLLSIEAITTIVSFYLGHKLDYVEMVSEEEDEEEEEEGGAPVSKSRPASLDKMVSLVLLLVEKSRAEDHRLQLSQSDYNSLTGGKGFPFLYHQIRDNICLRQTCNLILTGTSVCRDVLRCFVLTCLTLQASGPFFKLLSMLVEFGGGSPGMPPFTSLVLQRVWEVSEYCPLQCLEWLTIQVPRNKLAHSWVLQSMDVWVEKFLIAHSLQRVRNVAALLLVSLVPSSQFRQAFRSGRNGLAPHKELPVCTFMSPEALAVMHQVYQFLLRLLKKAKVYVDPAVHGTAKLMYYFAVLTYCLVGKQEKLMFSPFFIDLWSLFQPGLSEPAIPVHHNKQTLLLFWYQACVDCPENIKLIVQNPHVTKNIAFNYILADHDDQDVVVFNRCMLPAYYGLLRLCCQQSRAFARQLAAHQNVQWAFKNITPYTTLYTAAVGELLKLMELFVALPRGASEQEQREVALFKRTTLALYLSLDPRVCWATLVAALRILISTPQDRLLALAAGGLPVLFQALHTLHVMYHEATACHVTGDLADLLSLVLELLRTCASADAAEPLATLRSWPQLGDGLRRLLTLLNSYVPPQVRLLCLEVLKELVSLLPRETVGPIVPLLASCHSSFLENNGLMNMGPYFPKRGQKTYPTKTTSRPQRPILQMFLHLSQLEASKGVDPEYDQALLDFFLPYHQFVEGLFRAALSQGLMSQDLVNLSAMVAIEGVPLHIDLIPRLWLEVLQGEASATRLFLCKSTEFGEFLRSSTYCTNCVSAVLLEERGYLNNPMVFRLFSLLVPKVGKQVLKESVTNLILSRANALVTSDVTQDLKKHVHRVTADLRAVLLVLSVHEGIAPACLGLVDYLRSLESHCQDVLSKAEKEKSENEVDGVDGKTESWQSGVDGVSSNASAMTYATQYWERHGRGGQREGKVALGEHIMNGNAGDSERTDRPAAVVQWLRYFAADPQVAGSNPGCGGCISDGGRNVVGPCAQIWVHVKEPQVVEISEALHYGVSHNQMVVLGR</sequence>
<dbReference type="PANTHER" id="PTHR24006:SF827">
    <property type="entry name" value="UBIQUITIN CARBOXYL-TERMINAL HYDROLASE 34"/>
    <property type="match status" value="1"/>
</dbReference>
<dbReference type="InterPro" id="IPR018200">
    <property type="entry name" value="USP_CS"/>
</dbReference>